<comment type="caution">
    <text evidence="2">The sequence shown here is derived from an EMBL/GenBank/DDBJ whole genome shotgun (WGS) entry which is preliminary data.</text>
</comment>
<gene>
    <name evidence="2" type="ORF">VQ03_11645</name>
</gene>
<name>A0A0J6T8E7_9HYPH</name>
<keyword evidence="3" id="KW-1185">Reference proteome</keyword>
<protein>
    <submittedName>
        <fullName evidence="2">Uncharacterized protein</fullName>
    </submittedName>
</protein>
<evidence type="ECO:0000256" key="1">
    <source>
        <dbReference type="SAM" id="MobiDB-lite"/>
    </source>
</evidence>
<organism evidence="2 3">
    <name type="scientific">Methylobacterium tarhaniae</name>
    <dbReference type="NCBI Taxonomy" id="1187852"/>
    <lineage>
        <taxon>Bacteria</taxon>
        <taxon>Pseudomonadati</taxon>
        <taxon>Pseudomonadota</taxon>
        <taxon>Alphaproteobacteria</taxon>
        <taxon>Hyphomicrobiales</taxon>
        <taxon>Methylobacteriaceae</taxon>
        <taxon>Methylobacterium</taxon>
    </lineage>
</organism>
<sequence length="125" mass="12458">MRNSLASSDIGTGDPAAHLVGEGGGPARDSTHGAGEDQHLVGRARPIDAPDRDHGAVEQAAGEFRFGQAPAGERPDDLQAVGGRGGAAVIEGVAPAKAVEGPRRSSTKAISTATTSAERRAGPAS</sequence>
<accession>A0A0J6T8E7</accession>
<feature type="compositionally biased region" description="Low complexity" evidence="1">
    <location>
        <begin position="107"/>
        <end position="116"/>
    </location>
</feature>
<feature type="region of interest" description="Disordered" evidence="1">
    <location>
        <begin position="95"/>
        <end position="125"/>
    </location>
</feature>
<feature type="compositionally biased region" description="Polar residues" evidence="1">
    <location>
        <begin position="1"/>
        <end position="10"/>
    </location>
</feature>
<dbReference type="EMBL" id="LABZ01000072">
    <property type="protein sequence ID" value="KMO42194.1"/>
    <property type="molecule type" value="Genomic_DNA"/>
</dbReference>
<dbReference type="AlphaFoldDB" id="A0A0J6T8E7"/>
<evidence type="ECO:0000313" key="3">
    <source>
        <dbReference type="Proteomes" id="UP000036449"/>
    </source>
</evidence>
<feature type="region of interest" description="Disordered" evidence="1">
    <location>
        <begin position="1"/>
        <end position="83"/>
    </location>
</feature>
<proteinExistence type="predicted"/>
<dbReference type="Proteomes" id="UP000036449">
    <property type="component" value="Unassembled WGS sequence"/>
</dbReference>
<reference evidence="2 3" key="1">
    <citation type="submission" date="2015-03" db="EMBL/GenBank/DDBJ databases">
        <title>Genome sequencing of Methylobacterium tarhaniae DSM 25844.</title>
        <authorList>
            <person name="Chaudhry V."/>
            <person name="Patil P.B."/>
        </authorList>
    </citation>
    <scope>NUCLEOTIDE SEQUENCE [LARGE SCALE GENOMIC DNA]</scope>
    <source>
        <strain evidence="2 3">DSM 25844</strain>
    </source>
</reference>
<feature type="compositionally biased region" description="Basic and acidic residues" evidence="1">
    <location>
        <begin position="29"/>
        <end position="56"/>
    </location>
</feature>
<evidence type="ECO:0000313" key="2">
    <source>
        <dbReference type="EMBL" id="KMO42194.1"/>
    </source>
</evidence>